<dbReference type="Proteomes" id="UP000321291">
    <property type="component" value="Chromosome"/>
</dbReference>
<name>A0A5B8VKI8_9BACT</name>
<dbReference type="Gene3D" id="3.40.50.10540">
    <property type="entry name" value="Crotonobetainyl-coa:carnitine coa-transferase, domain 1"/>
    <property type="match status" value="1"/>
</dbReference>
<keyword evidence="4" id="KW-1185">Reference proteome</keyword>
<gene>
    <name evidence="3" type="ORF">FSB73_02960</name>
</gene>
<evidence type="ECO:0000256" key="2">
    <source>
        <dbReference type="SAM" id="MobiDB-lite"/>
    </source>
</evidence>
<sequence length="377" mass="41273">MAPLENLIVLEFCQYMSGPSAGLRLADLGATVIKIERPGTGEGGRQLAIKNLFAGDNSILFHTINRNKLSYSANLKDPQDLKKIKKLIQKADVLIHNFRPGVMEKLGLGFQDTLALNPRLIYGEITGYGKEGKWKFKPGQDLLLQSISGLSWLSGNKNDPPVPFGLSIADYICGTHLVQGILSALIARAKTSQGMLVEVNLLSSLIDFQFEVITTHLNDGGRLPARASLGNAHAYLSAPYGVYATSDGHLAMAMEDLNYLTKTLDIPEISTLIQDGFANRDAIMAAIAGALKKQTTQHWLAIFEPADIWCAQVQNYHQFTAHPGYKAMQMEQEIVLPDGRKLTTTRCPIRIDGQIFNSPQPAPEVGGHNQKLDPTLL</sequence>
<feature type="region of interest" description="Disordered" evidence="2">
    <location>
        <begin position="353"/>
        <end position="377"/>
    </location>
</feature>
<reference evidence="3 4" key="1">
    <citation type="journal article" date="2017" name="Int. J. Syst. Evol. Microbiol.">
        <title>Arachidicoccus ginsenosidivorans sp. nov., with ginsenoside-converting activity isolated from ginseng cultivating soil.</title>
        <authorList>
            <person name="Siddiqi M.Z."/>
            <person name="Aslam Z."/>
            <person name="Im W.T."/>
        </authorList>
    </citation>
    <scope>NUCLEOTIDE SEQUENCE [LARGE SCALE GENOMIC DNA]</scope>
    <source>
        <strain evidence="3 4">Gsoil 809</strain>
    </source>
</reference>
<dbReference type="PANTHER" id="PTHR48207">
    <property type="entry name" value="SUCCINATE--HYDROXYMETHYLGLUTARATE COA-TRANSFERASE"/>
    <property type="match status" value="1"/>
</dbReference>
<dbReference type="PANTHER" id="PTHR48207:SF4">
    <property type="entry name" value="BLL6097 PROTEIN"/>
    <property type="match status" value="1"/>
</dbReference>
<dbReference type="InterPro" id="IPR003673">
    <property type="entry name" value="CoA-Trfase_fam_III"/>
</dbReference>
<dbReference type="InterPro" id="IPR050483">
    <property type="entry name" value="CoA-transferase_III_domain"/>
</dbReference>
<dbReference type="EMBL" id="CP042434">
    <property type="protein sequence ID" value="QEC70798.1"/>
    <property type="molecule type" value="Genomic_DNA"/>
</dbReference>
<evidence type="ECO:0000313" key="3">
    <source>
        <dbReference type="EMBL" id="QEC70798.1"/>
    </source>
</evidence>
<dbReference type="SUPFAM" id="SSF89796">
    <property type="entry name" value="CoA-transferase family III (CaiB/BaiF)"/>
    <property type="match status" value="1"/>
</dbReference>
<evidence type="ECO:0000313" key="4">
    <source>
        <dbReference type="Proteomes" id="UP000321291"/>
    </source>
</evidence>
<dbReference type="KEGG" id="agi:FSB73_02960"/>
<proteinExistence type="predicted"/>
<protein>
    <submittedName>
        <fullName evidence="3">CoA transferase</fullName>
    </submittedName>
</protein>
<dbReference type="RefSeq" id="WP_146780058.1">
    <property type="nucleotide sequence ID" value="NZ_CP042434.1"/>
</dbReference>
<dbReference type="OrthoDB" id="9797653at2"/>
<dbReference type="AlphaFoldDB" id="A0A5B8VKI8"/>
<evidence type="ECO:0000256" key="1">
    <source>
        <dbReference type="ARBA" id="ARBA00022679"/>
    </source>
</evidence>
<dbReference type="Gene3D" id="3.30.1540.10">
    <property type="entry name" value="formyl-coa transferase, domain 3"/>
    <property type="match status" value="1"/>
</dbReference>
<dbReference type="GO" id="GO:0008410">
    <property type="term" value="F:CoA-transferase activity"/>
    <property type="evidence" value="ECO:0007669"/>
    <property type="project" value="TreeGrafter"/>
</dbReference>
<organism evidence="3 4">
    <name type="scientific">Arachidicoccus ginsenosidivorans</name>
    <dbReference type="NCBI Taxonomy" id="496057"/>
    <lineage>
        <taxon>Bacteria</taxon>
        <taxon>Pseudomonadati</taxon>
        <taxon>Bacteroidota</taxon>
        <taxon>Chitinophagia</taxon>
        <taxon>Chitinophagales</taxon>
        <taxon>Chitinophagaceae</taxon>
        <taxon>Arachidicoccus</taxon>
    </lineage>
</organism>
<dbReference type="Pfam" id="PF02515">
    <property type="entry name" value="CoA_transf_3"/>
    <property type="match status" value="1"/>
</dbReference>
<dbReference type="InterPro" id="IPR044855">
    <property type="entry name" value="CoA-Trfase_III_dom3_sf"/>
</dbReference>
<accession>A0A5B8VKI8</accession>
<dbReference type="InterPro" id="IPR023606">
    <property type="entry name" value="CoA-Trfase_III_dom_1_sf"/>
</dbReference>
<keyword evidence="1 3" id="KW-0808">Transferase</keyword>